<evidence type="ECO:0000259" key="2">
    <source>
        <dbReference type="Pfam" id="PF13456"/>
    </source>
</evidence>
<dbReference type="Pfam" id="PF13456">
    <property type="entry name" value="RVT_3"/>
    <property type="match status" value="1"/>
</dbReference>
<dbReference type="Gene3D" id="3.30.420.10">
    <property type="entry name" value="Ribonuclease H-like superfamily/Ribonuclease H"/>
    <property type="match status" value="1"/>
</dbReference>
<name>A0ABR0R2T4_GOSAR</name>
<dbReference type="PANTHER" id="PTHR47723:SF21">
    <property type="entry name" value="POLYNUCLEOTIDYL TRANSFERASE, RIBONUCLEASE H-LIKE SUPERFAMILY PROTEIN"/>
    <property type="match status" value="1"/>
</dbReference>
<evidence type="ECO:0000313" key="3">
    <source>
        <dbReference type="EMBL" id="KAK5845553.1"/>
    </source>
</evidence>
<gene>
    <name evidence="3" type="ORF">PVK06_001744</name>
</gene>
<dbReference type="InterPro" id="IPR044730">
    <property type="entry name" value="RNase_H-like_dom_plant"/>
</dbReference>
<keyword evidence="4" id="KW-1185">Reference proteome</keyword>
<organism evidence="3 4">
    <name type="scientific">Gossypium arboreum</name>
    <name type="common">Tree cotton</name>
    <name type="synonym">Gossypium nanking</name>
    <dbReference type="NCBI Taxonomy" id="29729"/>
    <lineage>
        <taxon>Eukaryota</taxon>
        <taxon>Viridiplantae</taxon>
        <taxon>Streptophyta</taxon>
        <taxon>Embryophyta</taxon>
        <taxon>Tracheophyta</taxon>
        <taxon>Spermatophyta</taxon>
        <taxon>Magnoliopsida</taxon>
        <taxon>eudicotyledons</taxon>
        <taxon>Gunneridae</taxon>
        <taxon>Pentapetalae</taxon>
        <taxon>rosids</taxon>
        <taxon>malvids</taxon>
        <taxon>Malvales</taxon>
        <taxon>Malvaceae</taxon>
        <taxon>Malvoideae</taxon>
        <taxon>Gossypium</taxon>
    </lineage>
</organism>
<proteinExistence type="predicted"/>
<accession>A0ABR0R2T4</accession>
<evidence type="ECO:0000256" key="1">
    <source>
        <dbReference type="SAM" id="MobiDB-lite"/>
    </source>
</evidence>
<dbReference type="Proteomes" id="UP001358586">
    <property type="component" value="Chromosome 1"/>
</dbReference>
<comment type="caution">
    <text evidence="3">The sequence shown here is derived from an EMBL/GenBank/DDBJ whole genome shotgun (WGS) entry which is preliminary data.</text>
</comment>
<dbReference type="CDD" id="cd06222">
    <property type="entry name" value="RNase_H_like"/>
    <property type="match status" value="1"/>
</dbReference>
<dbReference type="InterPro" id="IPR036397">
    <property type="entry name" value="RNaseH_sf"/>
</dbReference>
<dbReference type="PANTHER" id="PTHR47723">
    <property type="entry name" value="OS05G0353850 PROTEIN"/>
    <property type="match status" value="1"/>
</dbReference>
<dbReference type="EMBL" id="JARKNE010000001">
    <property type="protein sequence ID" value="KAK5845553.1"/>
    <property type="molecule type" value="Genomic_DNA"/>
</dbReference>
<feature type="compositionally biased region" description="Basic and acidic residues" evidence="1">
    <location>
        <begin position="58"/>
        <end position="76"/>
    </location>
</feature>
<dbReference type="InterPro" id="IPR053151">
    <property type="entry name" value="RNase_H-like"/>
</dbReference>
<dbReference type="InterPro" id="IPR012337">
    <property type="entry name" value="RNaseH-like_sf"/>
</dbReference>
<feature type="region of interest" description="Disordered" evidence="1">
    <location>
        <begin position="188"/>
        <end position="207"/>
    </location>
</feature>
<dbReference type="SUPFAM" id="SSF53098">
    <property type="entry name" value="Ribonuclease H-like"/>
    <property type="match status" value="1"/>
</dbReference>
<reference evidence="3 4" key="1">
    <citation type="submission" date="2023-03" db="EMBL/GenBank/DDBJ databases">
        <title>WGS of Gossypium arboreum.</title>
        <authorList>
            <person name="Yu D."/>
        </authorList>
    </citation>
    <scope>NUCLEOTIDE SEQUENCE [LARGE SCALE GENOMIC DNA]</scope>
    <source>
        <tissue evidence="3">Leaf</tissue>
    </source>
</reference>
<sequence>MWEKGSVERGGENINPILGFSLEGRLSAFDKSKGSIEMDHSQNAMEYDLEEGVIIGEEGKKRSRGEIEESSSRDGYEVSQQGPRGILHNNVPSPFAAKTYAGLEAIRLEILLDFRELQIRGDSMTVIRKCQTTETDKSVIESIIRDIQKRCIHFQTIEFKHIPRSDNIRAHQIAKEALESGVTSYLVQGEPNLHDSPSEGRWARDPD</sequence>
<protein>
    <recommendedName>
        <fullName evidence="2">RNase H type-1 domain-containing protein</fullName>
    </recommendedName>
</protein>
<feature type="compositionally biased region" description="Basic and acidic residues" evidence="1">
    <location>
        <begin position="192"/>
        <end position="207"/>
    </location>
</feature>
<evidence type="ECO:0000313" key="4">
    <source>
        <dbReference type="Proteomes" id="UP001358586"/>
    </source>
</evidence>
<dbReference type="InterPro" id="IPR002156">
    <property type="entry name" value="RNaseH_domain"/>
</dbReference>
<feature type="domain" description="RNase H type-1" evidence="2">
    <location>
        <begin position="93"/>
        <end position="177"/>
    </location>
</feature>
<feature type="region of interest" description="Disordered" evidence="1">
    <location>
        <begin position="58"/>
        <end position="89"/>
    </location>
</feature>